<evidence type="ECO:0000256" key="2">
    <source>
        <dbReference type="SAM" id="SignalP"/>
    </source>
</evidence>
<feature type="chain" id="PRO_5046643634" evidence="2">
    <location>
        <begin position="31"/>
        <end position="244"/>
    </location>
</feature>
<keyword evidence="2" id="KW-0732">Signal</keyword>
<organism evidence="3 4">
    <name type="scientific">Dactylosporangium roseum</name>
    <dbReference type="NCBI Taxonomy" id="47989"/>
    <lineage>
        <taxon>Bacteria</taxon>
        <taxon>Bacillati</taxon>
        <taxon>Actinomycetota</taxon>
        <taxon>Actinomycetes</taxon>
        <taxon>Micromonosporales</taxon>
        <taxon>Micromonosporaceae</taxon>
        <taxon>Dactylosporangium</taxon>
    </lineage>
</organism>
<evidence type="ECO:0000313" key="3">
    <source>
        <dbReference type="EMBL" id="UWZ37130.1"/>
    </source>
</evidence>
<evidence type="ECO:0000256" key="1">
    <source>
        <dbReference type="SAM" id="Phobius"/>
    </source>
</evidence>
<gene>
    <name evidence="3" type="ORF">Drose_02110</name>
</gene>
<reference evidence="3" key="1">
    <citation type="submission" date="2021-04" db="EMBL/GenBank/DDBJ databases">
        <title>Biosynthetic gene clusters of Dactylosporangioum roseum.</title>
        <authorList>
            <person name="Hartkoorn R.C."/>
            <person name="Beaudoing E."/>
            <person name="Hot D."/>
            <person name="Moureu S."/>
        </authorList>
    </citation>
    <scope>NUCLEOTIDE SEQUENCE</scope>
    <source>
        <strain evidence="3">NRRL B-16295</strain>
    </source>
</reference>
<protein>
    <submittedName>
        <fullName evidence="3">Uncharacterized protein</fullName>
    </submittedName>
</protein>
<keyword evidence="1" id="KW-0472">Membrane</keyword>
<keyword evidence="1" id="KW-1133">Transmembrane helix</keyword>
<keyword evidence="4" id="KW-1185">Reference proteome</keyword>
<feature type="transmembrane region" description="Helical" evidence="1">
    <location>
        <begin position="217"/>
        <end position="238"/>
    </location>
</feature>
<evidence type="ECO:0000313" key="4">
    <source>
        <dbReference type="Proteomes" id="UP001058271"/>
    </source>
</evidence>
<dbReference type="EMBL" id="CP073721">
    <property type="protein sequence ID" value="UWZ37130.1"/>
    <property type="molecule type" value="Genomic_DNA"/>
</dbReference>
<dbReference type="Gene3D" id="2.60.40.230">
    <property type="entry name" value="Neocarzinostatin-like"/>
    <property type="match status" value="1"/>
</dbReference>
<proteinExistence type="predicted"/>
<accession>A0ABY5Z4Z3</accession>
<dbReference type="RefSeq" id="WP_260726493.1">
    <property type="nucleotide sequence ID" value="NZ_BAAABS010000022.1"/>
</dbReference>
<name>A0ABY5Z4Z3_9ACTN</name>
<feature type="signal peptide" evidence="2">
    <location>
        <begin position="1"/>
        <end position="30"/>
    </location>
</feature>
<dbReference type="Proteomes" id="UP001058271">
    <property type="component" value="Chromosome"/>
</dbReference>
<sequence length="244" mass="25031">MRARTASALTSVAGAVIAAAVLGAPTIAQAAPEHHGQAGAQAAAYPAPEPAVRVSSASISTGGTVRVTGRSFSPGEPIAISVSYRITPNSGTYNNPWGVSIKGDRRADADGAFAAKVRLSVPGYARIKVTGKKSHKSAAVTVRVLAWRSDVFGGDDFFAGTPLGGPVRWDDRGDDRSDTGAGRVFGPHSGGWSPFRLSGNETTVAGATVRTEERKTYGGDVVAGLLGLAALIGSGFVTRRRRAS</sequence>
<keyword evidence="1" id="KW-0812">Transmembrane</keyword>